<evidence type="ECO:0000256" key="3">
    <source>
        <dbReference type="ARBA" id="ARBA00022803"/>
    </source>
</evidence>
<dbReference type="PANTHER" id="PTHR12558">
    <property type="entry name" value="CELL DIVISION CYCLE 16,23,27"/>
    <property type="match status" value="1"/>
</dbReference>
<dbReference type="SUPFAM" id="SSF48452">
    <property type="entry name" value="TPR-like"/>
    <property type="match status" value="2"/>
</dbReference>
<feature type="compositionally biased region" description="Low complexity" evidence="7">
    <location>
        <begin position="468"/>
        <end position="486"/>
    </location>
</feature>
<sequence>MEAFLVDCVCESLRLYMYSNATFLCERLYAGFPTESNLHLLSTCYYRSNQPQRAYLVLKGAKSPQSRYLYALACMDLNKLVEAEAALLPPDDCSADVPNGAAGHYLLGVISRLTDRRQNAISHYSAALSLDPFFWCAYEELCQLGAEEEAAALYGDAAISAIHQGQYGAAANVYGGHQGFGGGDGVVDIDQFDYNSRTPIGGSKHHASRVAPSTAAPSTSGMESSTPSANPGDGTGLSSSVLASPSSYVTPSPVAPPVMFAPPALPRAMPGTCVSGGAGHSAGAAGVGMAAGSGDGSAPKVAVGVQAPTGHRRKFVDEGKLRKVSGRLFAEPSLSGVRRSSRLAEGGAVLGAGQGGGPGPSCSLVSGGVGSAAGASAGVVGPCGPGTSAGVASGPSGASTGAAPPAVGVGKGSSFVGVSGRVSTKRGSGTSAGLVDAEEIGRRGLDGGGDGGVVCSDGGGGGGGAGLGSMSSSGSSRAFRGRSASRVGDEDGSVVHPHSKAGALVRGGGARSAPATTTLGSAGADGDNPHDNQGAVGIGATYALGKGRTHSGALEAFSLLRIMGEGFRLLCMFRCQDAADMFLKLPTAQYATGWVLCQVGRAYLEMVEYAEAERAFQWARRTAPHRLEGMDLYSTVLYHMKKEVELAHLAHEAVALDRLSPQSWCIIGNCFSLQREHETALRFFQRALQLHPNFTYAHTLCGHEYVAIEDFEEGLHCYRNAIRIDSRHYNAWYGLGTIYYRQEKYELAEYHFRRALAINHSSSVLYCYLGMALHALERNCEALALLSTAIAMDSKNPLAKFQKANVLMAEERYTEALAELERLKEVAPREASVYFAMGKIYKKLDKPDLAMVQFCMALDLKPSSNEANLIKLAIEKLNVPDDCEDENL</sequence>
<evidence type="ECO:0008006" key="10">
    <source>
        <dbReference type="Google" id="ProtNLM"/>
    </source>
</evidence>
<dbReference type="Gramene" id="GBG58701">
    <property type="protein sequence ID" value="GBG58701"/>
    <property type="gene ID" value="CBR_g102"/>
</dbReference>
<dbReference type="GO" id="GO:0031145">
    <property type="term" value="P:anaphase-promoting complex-dependent catabolic process"/>
    <property type="evidence" value="ECO:0007669"/>
    <property type="project" value="TreeGrafter"/>
</dbReference>
<feature type="compositionally biased region" description="Polar residues" evidence="7">
    <location>
        <begin position="215"/>
        <end position="229"/>
    </location>
</feature>
<comment type="subcellular location">
    <subcellularLocation>
        <location evidence="1">Nucleus</location>
    </subcellularLocation>
</comment>
<evidence type="ECO:0000313" key="8">
    <source>
        <dbReference type="EMBL" id="GBG58701.1"/>
    </source>
</evidence>
<dbReference type="FunFam" id="1.25.40.10:FF:000018">
    <property type="entry name" value="Cell division cycle protein 27 homolog B"/>
    <property type="match status" value="1"/>
</dbReference>
<evidence type="ECO:0000256" key="1">
    <source>
        <dbReference type="ARBA" id="ARBA00004123"/>
    </source>
</evidence>
<dbReference type="InterPro" id="IPR019734">
    <property type="entry name" value="TPR_rpt"/>
</dbReference>
<dbReference type="Gene3D" id="1.25.40.10">
    <property type="entry name" value="Tetratricopeptide repeat domain"/>
    <property type="match status" value="4"/>
</dbReference>
<feature type="repeat" description="TPR" evidence="6">
    <location>
        <begin position="695"/>
        <end position="728"/>
    </location>
</feature>
<gene>
    <name evidence="8" type="ORF">CBR_g102</name>
</gene>
<keyword evidence="2" id="KW-0677">Repeat</keyword>
<dbReference type="Pfam" id="PF00515">
    <property type="entry name" value="TPR_1"/>
    <property type="match status" value="1"/>
</dbReference>
<evidence type="ECO:0000256" key="7">
    <source>
        <dbReference type="SAM" id="MobiDB-lite"/>
    </source>
</evidence>
<dbReference type="Pfam" id="PF13432">
    <property type="entry name" value="TPR_16"/>
    <property type="match status" value="1"/>
</dbReference>
<dbReference type="GO" id="GO:0007091">
    <property type="term" value="P:metaphase/anaphase transition of mitotic cell cycle"/>
    <property type="evidence" value="ECO:0007669"/>
    <property type="project" value="TreeGrafter"/>
</dbReference>
<feature type="repeat" description="TPR" evidence="6">
    <location>
        <begin position="729"/>
        <end position="762"/>
    </location>
</feature>
<dbReference type="PANTHER" id="PTHR12558:SF13">
    <property type="entry name" value="CELL DIVISION CYCLE PROTEIN 27 HOMOLOG"/>
    <property type="match status" value="1"/>
</dbReference>
<feature type="region of interest" description="Disordered" evidence="7">
    <location>
        <begin position="388"/>
        <end position="532"/>
    </location>
</feature>
<dbReference type="AlphaFoldDB" id="A0A388JLQ8"/>
<dbReference type="OMA" id="WHSPQAW"/>
<keyword evidence="4" id="KW-0539">Nucleus</keyword>
<dbReference type="SMART" id="SM00028">
    <property type="entry name" value="TPR"/>
    <property type="match status" value="8"/>
</dbReference>
<evidence type="ECO:0000256" key="6">
    <source>
        <dbReference type="PROSITE-ProRule" id="PRU00339"/>
    </source>
</evidence>
<reference evidence="8 9" key="1">
    <citation type="journal article" date="2018" name="Cell">
        <title>The Chara Genome: Secondary Complexity and Implications for Plant Terrestrialization.</title>
        <authorList>
            <person name="Nishiyama T."/>
            <person name="Sakayama H."/>
            <person name="Vries J.D."/>
            <person name="Buschmann H."/>
            <person name="Saint-Marcoux D."/>
            <person name="Ullrich K.K."/>
            <person name="Haas F.B."/>
            <person name="Vanderstraeten L."/>
            <person name="Becker D."/>
            <person name="Lang D."/>
            <person name="Vosolsobe S."/>
            <person name="Rombauts S."/>
            <person name="Wilhelmsson P.K.I."/>
            <person name="Janitza P."/>
            <person name="Kern R."/>
            <person name="Heyl A."/>
            <person name="Rumpler F."/>
            <person name="Villalobos L.I.A.C."/>
            <person name="Clay J.M."/>
            <person name="Skokan R."/>
            <person name="Toyoda A."/>
            <person name="Suzuki Y."/>
            <person name="Kagoshima H."/>
            <person name="Schijlen E."/>
            <person name="Tajeshwar N."/>
            <person name="Catarino B."/>
            <person name="Hetherington A.J."/>
            <person name="Saltykova A."/>
            <person name="Bonnot C."/>
            <person name="Breuninger H."/>
            <person name="Symeonidi A."/>
            <person name="Radhakrishnan G.V."/>
            <person name="Van Nieuwerburgh F."/>
            <person name="Deforce D."/>
            <person name="Chang C."/>
            <person name="Karol K.G."/>
            <person name="Hedrich R."/>
            <person name="Ulvskov P."/>
            <person name="Glockner G."/>
            <person name="Delwiche C.F."/>
            <person name="Petrasek J."/>
            <person name="Van de Peer Y."/>
            <person name="Friml J."/>
            <person name="Beilby M."/>
            <person name="Dolan L."/>
            <person name="Kohara Y."/>
            <person name="Sugano S."/>
            <person name="Fujiyama A."/>
            <person name="Delaux P.-M."/>
            <person name="Quint M."/>
            <person name="TheiBen G."/>
            <person name="Hagemann M."/>
            <person name="Harholt J."/>
            <person name="Dunand C."/>
            <person name="Zachgo S."/>
            <person name="Langdale J."/>
            <person name="Maumus F."/>
            <person name="Straeten D.V.D."/>
            <person name="Gould S.B."/>
            <person name="Rensing S.A."/>
        </authorList>
    </citation>
    <scope>NUCLEOTIDE SEQUENCE [LARGE SCALE GENOMIC DNA]</scope>
    <source>
        <strain evidence="8 9">S276</strain>
    </source>
</reference>
<feature type="compositionally biased region" description="Low complexity" evidence="7">
    <location>
        <begin position="388"/>
        <end position="422"/>
    </location>
</feature>
<protein>
    <recommendedName>
        <fullName evidence="10">Cdc23 domain-containing protein</fullName>
    </recommendedName>
</protein>
<evidence type="ECO:0000256" key="5">
    <source>
        <dbReference type="ARBA" id="ARBA00038210"/>
    </source>
</evidence>
<dbReference type="GO" id="GO:0005680">
    <property type="term" value="C:anaphase-promoting complex"/>
    <property type="evidence" value="ECO:0007669"/>
    <property type="project" value="TreeGrafter"/>
</dbReference>
<feature type="compositionally biased region" description="Gly residues" evidence="7">
    <location>
        <begin position="446"/>
        <end position="467"/>
    </location>
</feature>
<dbReference type="InterPro" id="IPR011990">
    <property type="entry name" value="TPR-like_helical_dom_sf"/>
</dbReference>
<dbReference type="GO" id="GO:0051301">
    <property type="term" value="P:cell division"/>
    <property type="evidence" value="ECO:0007669"/>
    <property type="project" value="TreeGrafter"/>
</dbReference>
<name>A0A388JLQ8_CHABU</name>
<feature type="repeat" description="TPR" evidence="6">
    <location>
        <begin position="831"/>
        <end position="864"/>
    </location>
</feature>
<dbReference type="STRING" id="69332.A0A388JLQ8"/>
<evidence type="ECO:0000313" key="9">
    <source>
        <dbReference type="Proteomes" id="UP000265515"/>
    </source>
</evidence>
<proteinExistence type="inferred from homology"/>
<keyword evidence="3 6" id="KW-0802">TPR repeat</keyword>
<feature type="region of interest" description="Disordered" evidence="7">
    <location>
        <begin position="197"/>
        <end position="248"/>
    </location>
</feature>
<evidence type="ECO:0000256" key="4">
    <source>
        <dbReference type="ARBA" id="ARBA00023242"/>
    </source>
</evidence>
<comment type="caution">
    <text evidence="8">The sequence shown here is derived from an EMBL/GenBank/DDBJ whole genome shotgun (WGS) entry which is preliminary data.</text>
</comment>
<evidence type="ECO:0000256" key="2">
    <source>
        <dbReference type="ARBA" id="ARBA00022737"/>
    </source>
</evidence>
<dbReference type="PROSITE" id="PS50005">
    <property type="entry name" value="TPR"/>
    <property type="match status" value="4"/>
</dbReference>
<dbReference type="GO" id="GO:0005737">
    <property type="term" value="C:cytoplasm"/>
    <property type="evidence" value="ECO:0007669"/>
    <property type="project" value="TreeGrafter"/>
</dbReference>
<comment type="similarity">
    <text evidence="5">Belongs to the APC3/CDC27 family.</text>
</comment>
<dbReference type="GO" id="GO:0016567">
    <property type="term" value="P:protein ubiquitination"/>
    <property type="evidence" value="ECO:0007669"/>
    <property type="project" value="TreeGrafter"/>
</dbReference>
<dbReference type="Proteomes" id="UP000265515">
    <property type="component" value="Unassembled WGS sequence"/>
</dbReference>
<accession>A0A388JLQ8</accession>
<dbReference type="Pfam" id="PF12895">
    <property type="entry name" value="ANAPC3"/>
    <property type="match status" value="1"/>
</dbReference>
<dbReference type="EMBL" id="BFEA01000001">
    <property type="protein sequence ID" value="GBG58701.1"/>
    <property type="molecule type" value="Genomic_DNA"/>
</dbReference>
<organism evidence="8 9">
    <name type="scientific">Chara braunii</name>
    <name type="common">Braun's stonewort</name>
    <dbReference type="NCBI Taxonomy" id="69332"/>
    <lineage>
        <taxon>Eukaryota</taxon>
        <taxon>Viridiplantae</taxon>
        <taxon>Streptophyta</taxon>
        <taxon>Charophyceae</taxon>
        <taxon>Charales</taxon>
        <taxon>Characeae</taxon>
        <taxon>Chara</taxon>
    </lineage>
</organism>
<dbReference type="OrthoDB" id="329563at2759"/>
<feature type="compositionally biased region" description="Low complexity" evidence="7">
    <location>
        <begin position="238"/>
        <end position="247"/>
    </location>
</feature>
<keyword evidence="9" id="KW-1185">Reference proteome</keyword>
<feature type="repeat" description="TPR" evidence="6">
    <location>
        <begin position="661"/>
        <end position="694"/>
    </location>
</feature>
<dbReference type="Pfam" id="PF14559">
    <property type="entry name" value="TPR_19"/>
    <property type="match status" value="1"/>
</dbReference>